<gene>
    <name evidence="2" type="ORF">g.883</name>
</gene>
<accession>A0A1B6LQN2</accession>
<dbReference type="Gene3D" id="6.10.140.1460">
    <property type="match status" value="1"/>
</dbReference>
<feature type="domain" description="Prolyl 4-hydroxylase N-terminal" evidence="1">
    <location>
        <begin position="39"/>
        <end position="123"/>
    </location>
</feature>
<name>A0A1B6LQN2_9HEMI</name>
<dbReference type="EMBL" id="GEBQ01013931">
    <property type="protein sequence ID" value="JAT26046.1"/>
    <property type="molecule type" value="Transcribed_RNA"/>
</dbReference>
<dbReference type="GO" id="GO:0005783">
    <property type="term" value="C:endoplasmic reticulum"/>
    <property type="evidence" value="ECO:0007669"/>
    <property type="project" value="InterPro"/>
</dbReference>
<feature type="non-terminal residue" evidence="2">
    <location>
        <position position="131"/>
    </location>
</feature>
<dbReference type="GO" id="GO:0004656">
    <property type="term" value="F:procollagen-proline 4-dioxygenase activity"/>
    <property type="evidence" value="ECO:0007669"/>
    <property type="project" value="InterPro"/>
</dbReference>
<proteinExistence type="predicted"/>
<evidence type="ECO:0000313" key="2">
    <source>
        <dbReference type="EMBL" id="JAT26046.1"/>
    </source>
</evidence>
<dbReference type="InterPro" id="IPR013547">
    <property type="entry name" value="P4H_N"/>
</dbReference>
<evidence type="ECO:0000259" key="1">
    <source>
        <dbReference type="Pfam" id="PF08336"/>
    </source>
</evidence>
<dbReference type="Pfam" id="PF08336">
    <property type="entry name" value="P4Ha_N"/>
    <property type="match status" value="1"/>
</dbReference>
<sequence length="131" mass="15088">VRDKTVFTMGLQRLTCILVSTLTAVVLLPTFNCYNYFTSTDAMEELYDLELFLVRYVENYIKEEQNILSLLSGRYEQAAQSLSNIVSRESYVANPINSFALLRRLTQEWPKTLSLLNHNKLEDLTLPTGED</sequence>
<feature type="non-terminal residue" evidence="2">
    <location>
        <position position="1"/>
    </location>
</feature>
<dbReference type="AlphaFoldDB" id="A0A1B6LQN2"/>
<organism evidence="2">
    <name type="scientific">Graphocephala atropunctata</name>
    <dbReference type="NCBI Taxonomy" id="36148"/>
    <lineage>
        <taxon>Eukaryota</taxon>
        <taxon>Metazoa</taxon>
        <taxon>Ecdysozoa</taxon>
        <taxon>Arthropoda</taxon>
        <taxon>Hexapoda</taxon>
        <taxon>Insecta</taxon>
        <taxon>Pterygota</taxon>
        <taxon>Neoptera</taxon>
        <taxon>Paraneoptera</taxon>
        <taxon>Hemiptera</taxon>
        <taxon>Auchenorrhyncha</taxon>
        <taxon>Membracoidea</taxon>
        <taxon>Cicadellidae</taxon>
        <taxon>Cicadellinae</taxon>
        <taxon>Cicadellini</taxon>
        <taxon>Graphocephala</taxon>
    </lineage>
</organism>
<protein>
    <recommendedName>
        <fullName evidence="1">Prolyl 4-hydroxylase N-terminal domain-containing protein</fullName>
    </recommendedName>
</protein>
<reference evidence="2" key="1">
    <citation type="submission" date="2015-11" db="EMBL/GenBank/DDBJ databases">
        <title>De novo transcriptome assembly of four potential Pierce s Disease insect vectors from Arizona vineyards.</title>
        <authorList>
            <person name="Tassone E.E."/>
        </authorList>
    </citation>
    <scope>NUCLEOTIDE SEQUENCE</scope>
</reference>